<name>A0A7W5HJL5_9GAMM</name>
<feature type="region of interest" description="Disordered" evidence="2">
    <location>
        <begin position="87"/>
        <end position="107"/>
    </location>
</feature>
<dbReference type="PROSITE" id="PS00028">
    <property type="entry name" value="ZINC_FINGER_C2H2_1"/>
    <property type="match status" value="1"/>
</dbReference>
<reference evidence="4 5" key="1">
    <citation type="submission" date="2020-08" db="EMBL/GenBank/DDBJ databases">
        <title>Genomic Encyclopedia of Type Strains, Phase III (KMG-III): the genomes of soil and plant-associated and newly described type strains.</title>
        <authorList>
            <person name="Whitman W."/>
        </authorList>
    </citation>
    <scope>NUCLEOTIDE SEQUENCE [LARGE SCALE GENOMIC DNA]</scope>
    <source>
        <strain evidence="4 5">CECT 7744</strain>
    </source>
</reference>
<accession>A0A7W5HJL5</accession>
<gene>
    <name evidence="4" type="ORF">FHR97_001847</name>
</gene>
<dbReference type="Pfam" id="PF11387">
    <property type="entry name" value="DUF2795"/>
    <property type="match status" value="2"/>
</dbReference>
<dbReference type="EMBL" id="JACHXR010000004">
    <property type="protein sequence ID" value="MBB3230995.1"/>
    <property type="molecule type" value="Genomic_DNA"/>
</dbReference>
<dbReference type="Proteomes" id="UP000518892">
    <property type="component" value="Unassembled WGS sequence"/>
</dbReference>
<proteinExistence type="predicted"/>
<dbReference type="InterPro" id="IPR013087">
    <property type="entry name" value="Znf_C2H2_type"/>
</dbReference>
<protein>
    <recommendedName>
        <fullName evidence="3">C2H2-type domain-containing protein</fullName>
    </recommendedName>
</protein>
<keyword evidence="1" id="KW-0862">Zinc</keyword>
<dbReference type="Gene3D" id="3.30.160.60">
    <property type="entry name" value="Classic Zinc Finger"/>
    <property type="match status" value="1"/>
</dbReference>
<keyword evidence="1" id="KW-0479">Metal-binding</keyword>
<keyword evidence="1" id="KW-0863">Zinc-finger</keyword>
<dbReference type="InterPro" id="IPR021527">
    <property type="entry name" value="DUF2795"/>
</dbReference>
<evidence type="ECO:0000256" key="1">
    <source>
        <dbReference type="PROSITE-ProRule" id="PRU00042"/>
    </source>
</evidence>
<dbReference type="PROSITE" id="PS50157">
    <property type="entry name" value="ZINC_FINGER_C2H2_2"/>
    <property type="match status" value="1"/>
</dbReference>
<keyword evidence="5" id="KW-1185">Reference proteome</keyword>
<organism evidence="4 5">
    <name type="scientific">Halomonas stenophila</name>
    <dbReference type="NCBI Taxonomy" id="795312"/>
    <lineage>
        <taxon>Bacteria</taxon>
        <taxon>Pseudomonadati</taxon>
        <taxon>Pseudomonadota</taxon>
        <taxon>Gammaproteobacteria</taxon>
        <taxon>Oceanospirillales</taxon>
        <taxon>Halomonadaceae</taxon>
        <taxon>Halomonas</taxon>
    </lineage>
</organism>
<evidence type="ECO:0000313" key="5">
    <source>
        <dbReference type="Proteomes" id="UP000518892"/>
    </source>
</evidence>
<dbReference type="RefSeq" id="WP_183383490.1">
    <property type="nucleotide sequence ID" value="NZ_JACHXR010000004.1"/>
</dbReference>
<evidence type="ECO:0000256" key="2">
    <source>
        <dbReference type="SAM" id="MobiDB-lite"/>
    </source>
</evidence>
<evidence type="ECO:0000313" key="4">
    <source>
        <dbReference type="EMBL" id="MBB3230995.1"/>
    </source>
</evidence>
<dbReference type="AlphaFoldDB" id="A0A7W5HJL5"/>
<comment type="caution">
    <text evidence="4">The sequence shown here is derived from an EMBL/GenBank/DDBJ whole genome shotgun (WGS) entry which is preliminary data.</text>
</comment>
<evidence type="ECO:0000259" key="3">
    <source>
        <dbReference type="PROSITE" id="PS50157"/>
    </source>
</evidence>
<dbReference type="GO" id="GO:0008270">
    <property type="term" value="F:zinc ion binding"/>
    <property type="evidence" value="ECO:0007669"/>
    <property type="project" value="UniProtKB-KW"/>
</dbReference>
<sequence>MAQFVCEICGATFEQKSRHEQHMLTSHPEQAVSAADIEKALEGVEFPKARSELVDAVDVDEREVRDILERLPEREYRDAAEVARAFGELRTHENAPANQPSKTGGERAMQAPSAARFASLFAGMRFPATREELKHHARSKASEEEMQALESFGDHTYDSMADITKELARVS</sequence>
<dbReference type="SMART" id="SM00355">
    <property type="entry name" value="ZnF_C2H2"/>
    <property type="match status" value="1"/>
</dbReference>
<feature type="domain" description="C2H2-type" evidence="3">
    <location>
        <begin position="4"/>
        <end position="32"/>
    </location>
</feature>